<evidence type="ECO:0000256" key="2">
    <source>
        <dbReference type="SAM" id="MobiDB-lite"/>
    </source>
</evidence>
<reference evidence="3 4" key="1">
    <citation type="journal article" date="2014" name="Agronomy (Basel)">
        <title>A Draft Genome Sequence for Ensete ventricosum, the Drought-Tolerant Tree Against Hunger.</title>
        <authorList>
            <person name="Harrison J."/>
            <person name="Moore K.A."/>
            <person name="Paszkiewicz K."/>
            <person name="Jones T."/>
            <person name="Grant M."/>
            <person name="Ambacheew D."/>
            <person name="Muzemil S."/>
            <person name="Studholme D.J."/>
        </authorList>
    </citation>
    <scope>NUCLEOTIDE SEQUENCE [LARGE SCALE GENOMIC DNA]</scope>
</reference>
<keyword evidence="1" id="KW-0175">Coiled coil</keyword>
<feature type="compositionally biased region" description="Basic and acidic residues" evidence="2">
    <location>
        <begin position="15"/>
        <end position="38"/>
    </location>
</feature>
<organism evidence="3 4">
    <name type="scientific">Ensete ventricosum</name>
    <name type="common">Abyssinian banana</name>
    <name type="synonym">Musa ensete</name>
    <dbReference type="NCBI Taxonomy" id="4639"/>
    <lineage>
        <taxon>Eukaryota</taxon>
        <taxon>Viridiplantae</taxon>
        <taxon>Streptophyta</taxon>
        <taxon>Embryophyta</taxon>
        <taxon>Tracheophyta</taxon>
        <taxon>Spermatophyta</taxon>
        <taxon>Magnoliopsida</taxon>
        <taxon>Liliopsida</taxon>
        <taxon>Zingiberales</taxon>
        <taxon>Musaceae</taxon>
        <taxon>Ensete</taxon>
    </lineage>
</organism>
<evidence type="ECO:0000256" key="1">
    <source>
        <dbReference type="SAM" id="Coils"/>
    </source>
</evidence>
<dbReference type="EMBL" id="AMZH03017604">
    <property type="protein sequence ID" value="RRT42753.1"/>
    <property type="molecule type" value="Genomic_DNA"/>
</dbReference>
<dbReference type="Proteomes" id="UP000287651">
    <property type="component" value="Unassembled WGS sequence"/>
</dbReference>
<accession>A0A426XTD9</accession>
<sequence>MKESLKFPQTTIKSKQMEHPHVRRERILDRKEKDEEQTKVGGDGHISQGEHTDQWREKREGRPYKRHEKLGFPYEVVPVGTRVEGKGPRVRLERSAARVVELRSGEDVSSRVDCWFLQEGQVRSGLDVTPPTIKLVWLWILRSPRGCRSAWAFIVMVIWHPYLRYLLRLLLTMSSYFVVASVVLAAGPNHVASATSLVQLSGGAGTWQPGQHSSYHSAPEKTFSRLLIWVPKMRSCNEPSYCSEDRLVFDQGERARELIKLNRVSGTDLTGHGLIRPSRGSGAGLGDFADGVISGVNSEDLAEKVTSGTNIEDLAEEPISGMNPGDFVEELISGTNPGDLAEKVISGTNLGDLTEEPISGMNPENFAEGLISGTNLGDLAEKVTSSTNLEDLAEEPISGTNPGDFAEELISGTNLGDLVEEPISDTNLGDLAEKVISGTNSGDLAEGLFASCHYQMDLGELRKMPKVSGGKAPSTRTVAPAREEFERGLLHPQLARELYTLPSEVLLARAAKEMVLPDVLKSGGGSEAVAKAEERASELELELGKTKQEWDEALQQLETSEKELTEVQSNLAEIQRLLKEARVRARKMDDELLQSVKALESARSELPKQAIDRYKESAGFKEGLKRMGRVTYEYGYRVALACFRALHPDSEVEEDPFTIHPEDDMVPMKRQ</sequence>
<dbReference type="AlphaFoldDB" id="A0A426XTD9"/>
<proteinExistence type="predicted"/>
<name>A0A426XTD9_ENSVE</name>
<feature type="coiled-coil region" evidence="1">
    <location>
        <begin position="529"/>
        <end position="591"/>
    </location>
</feature>
<evidence type="ECO:0000313" key="4">
    <source>
        <dbReference type="Proteomes" id="UP000287651"/>
    </source>
</evidence>
<evidence type="ECO:0000313" key="3">
    <source>
        <dbReference type="EMBL" id="RRT42753.1"/>
    </source>
</evidence>
<gene>
    <name evidence="3" type="ORF">B296_00029876</name>
</gene>
<feature type="region of interest" description="Disordered" evidence="2">
    <location>
        <begin position="1"/>
        <end position="60"/>
    </location>
</feature>
<feature type="compositionally biased region" description="Basic and acidic residues" evidence="2">
    <location>
        <begin position="48"/>
        <end position="60"/>
    </location>
</feature>
<protein>
    <submittedName>
        <fullName evidence="3">Uncharacterized protein</fullName>
    </submittedName>
</protein>
<comment type="caution">
    <text evidence="3">The sequence shown here is derived from an EMBL/GenBank/DDBJ whole genome shotgun (WGS) entry which is preliminary data.</text>
</comment>